<dbReference type="OrthoDB" id="431287at2759"/>
<dbReference type="InterPro" id="IPR027417">
    <property type="entry name" value="P-loop_NTPase"/>
</dbReference>
<keyword evidence="2" id="KW-0547">Nucleotide-binding</keyword>
<proteinExistence type="inferred from homology"/>
<name>A0A6J8AZP5_MYTCO</name>
<organism evidence="5 6">
    <name type="scientific">Mytilus coruscus</name>
    <name type="common">Sea mussel</name>
    <dbReference type="NCBI Taxonomy" id="42192"/>
    <lineage>
        <taxon>Eukaryota</taxon>
        <taxon>Metazoa</taxon>
        <taxon>Spiralia</taxon>
        <taxon>Lophotrochozoa</taxon>
        <taxon>Mollusca</taxon>
        <taxon>Bivalvia</taxon>
        <taxon>Autobranchia</taxon>
        <taxon>Pteriomorphia</taxon>
        <taxon>Mytilida</taxon>
        <taxon>Mytiloidea</taxon>
        <taxon>Mytilidae</taxon>
        <taxon>Mytilinae</taxon>
        <taxon>Mytilus</taxon>
    </lineage>
</organism>
<evidence type="ECO:0000313" key="6">
    <source>
        <dbReference type="Proteomes" id="UP000507470"/>
    </source>
</evidence>
<dbReference type="PANTHER" id="PTHR10903">
    <property type="entry name" value="GTPASE, IMAP FAMILY MEMBER-RELATED"/>
    <property type="match status" value="1"/>
</dbReference>
<dbReference type="Gene3D" id="3.40.50.300">
    <property type="entry name" value="P-loop containing nucleotide triphosphate hydrolases"/>
    <property type="match status" value="1"/>
</dbReference>
<evidence type="ECO:0000256" key="3">
    <source>
        <dbReference type="ARBA" id="ARBA00023134"/>
    </source>
</evidence>
<dbReference type="InterPro" id="IPR045058">
    <property type="entry name" value="GIMA/IAN/Toc"/>
</dbReference>
<protein>
    <recommendedName>
        <fullName evidence="4">AIG1-type G domain-containing protein</fullName>
    </recommendedName>
</protein>
<dbReference type="EMBL" id="CACVKT020002176">
    <property type="protein sequence ID" value="CAC5376297.1"/>
    <property type="molecule type" value="Genomic_DNA"/>
</dbReference>
<dbReference type="PANTHER" id="PTHR10903:SF184">
    <property type="entry name" value="GTP-BINDING PROTEIN A"/>
    <property type="match status" value="1"/>
</dbReference>
<reference evidence="5 6" key="1">
    <citation type="submission" date="2020-06" db="EMBL/GenBank/DDBJ databases">
        <authorList>
            <person name="Li R."/>
            <person name="Bekaert M."/>
        </authorList>
    </citation>
    <scope>NUCLEOTIDE SEQUENCE [LARGE SCALE GENOMIC DNA]</scope>
    <source>
        <strain evidence="6">wild</strain>
    </source>
</reference>
<dbReference type="InterPro" id="IPR006703">
    <property type="entry name" value="G_AIG1"/>
</dbReference>
<dbReference type="Proteomes" id="UP000507470">
    <property type="component" value="Unassembled WGS sequence"/>
</dbReference>
<dbReference type="AlphaFoldDB" id="A0A6J8AZP5"/>
<sequence>MENEFCIILIGKTGTGKSTTGNTLLGREEFTADISDESVTKYTKFARGTCNGRNIVVCDTPGFFDTEEDNAIILQKISEALTFSGMHAIKFSWTTSEMKSIWRRIQRLRHSGYQMGCLFGSKCGRADATIGHRGKVLNYDIQNNKQVFVCCRSGKIMSLNGKRCICN</sequence>
<dbReference type="Pfam" id="PF04548">
    <property type="entry name" value="AIG1"/>
    <property type="match status" value="1"/>
</dbReference>
<evidence type="ECO:0000256" key="2">
    <source>
        <dbReference type="ARBA" id="ARBA00022741"/>
    </source>
</evidence>
<keyword evidence="3" id="KW-0342">GTP-binding</keyword>
<keyword evidence="6" id="KW-1185">Reference proteome</keyword>
<gene>
    <name evidence="5" type="ORF">MCOR_13006</name>
</gene>
<dbReference type="SUPFAM" id="SSF52540">
    <property type="entry name" value="P-loop containing nucleoside triphosphate hydrolases"/>
    <property type="match status" value="1"/>
</dbReference>
<evidence type="ECO:0000256" key="1">
    <source>
        <dbReference type="ARBA" id="ARBA00008535"/>
    </source>
</evidence>
<evidence type="ECO:0000259" key="4">
    <source>
        <dbReference type="Pfam" id="PF04548"/>
    </source>
</evidence>
<comment type="similarity">
    <text evidence="1">Belongs to the TRAFAC class TrmE-Era-EngA-EngB-Septin-like GTPase superfamily. AIG1/Toc34/Toc159-like paraseptin GTPase family. IAN subfamily.</text>
</comment>
<feature type="domain" description="AIG1-type G" evidence="4">
    <location>
        <begin position="7"/>
        <end position="89"/>
    </location>
</feature>
<evidence type="ECO:0000313" key="5">
    <source>
        <dbReference type="EMBL" id="CAC5376297.1"/>
    </source>
</evidence>
<accession>A0A6J8AZP5</accession>
<dbReference type="GO" id="GO:0005525">
    <property type="term" value="F:GTP binding"/>
    <property type="evidence" value="ECO:0007669"/>
    <property type="project" value="UniProtKB-KW"/>
</dbReference>